<dbReference type="EMBL" id="CP114063">
    <property type="protein sequence ID" value="WAT24764.1"/>
    <property type="molecule type" value="Genomic_DNA"/>
</dbReference>
<dbReference type="RefSeq" id="WP_269105141.1">
    <property type="nucleotide sequence ID" value="NZ_CP114063.1"/>
</dbReference>
<dbReference type="Proteomes" id="UP001164714">
    <property type="component" value="Chromosome"/>
</dbReference>
<organism evidence="1 2">
    <name type="scientific">Aerococcus urinaeequi</name>
    <dbReference type="NCBI Taxonomy" id="51665"/>
    <lineage>
        <taxon>Bacteria</taxon>
        <taxon>Bacillati</taxon>
        <taxon>Bacillota</taxon>
        <taxon>Bacilli</taxon>
        <taxon>Lactobacillales</taxon>
        <taxon>Aerococcaceae</taxon>
        <taxon>Aerococcus</taxon>
    </lineage>
</organism>
<dbReference type="AlphaFoldDB" id="A0AA47GBC4"/>
<evidence type="ECO:0000313" key="1">
    <source>
        <dbReference type="EMBL" id="WAT24764.1"/>
    </source>
</evidence>
<proteinExistence type="predicted"/>
<reference evidence="1" key="1">
    <citation type="submission" date="2022-12" db="EMBL/GenBank/DDBJ databases">
        <title>Whole genome sequence analysis of a duck derived balloon bacteium Aerococcus urinaeequi henan2020.</title>
        <authorList>
            <person name="Zhang H."/>
            <person name="Qiao H.X."/>
            <person name="Bian C.Z."/>
            <person name="Shu J.C."/>
        </authorList>
    </citation>
    <scope>NUCLEOTIDE SEQUENCE</scope>
    <source>
        <strain evidence="1">2020-HN-1</strain>
    </source>
</reference>
<evidence type="ECO:0000313" key="2">
    <source>
        <dbReference type="Proteomes" id="UP001164714"/>
    </source>
</evidence>
<protein>
    <submittedName>
        <fullName evidence="1">Uncharacterized protein</fullName>
    </submittedName>
</protein>
<accession>A0AA47GBC4</accession>
<gene>
    <name evidence="1" type="ORF">OZ415_01250</name>
</gene>
<sequence>MTDNQPIYVTDSSRAKALAEYEKYVSMTPAEQVLYNQKRSKLYIDDDGNVDVDTMKELAEVKELARQDYYSKQSAIRQAELEAERVESQKFMQSYDDYVVRKNEEKAEQEIAKAKAEADEHIERTVRHANNLKTEDEQERDNALKDMLKGLLG</sequence>
<name>A0AA47GBC4_9LACT</name>